<sequence length="350" mass="39359">MGRSPRSSSDNSLKKGPWTLEEDKKLIDYIQKHGKGSWQILPKKAGLNRCGKSCRLRWTNYLRPDIKRGNFSPDEEQIIIELHSLHGNSVINKDTTCAYRWSTIASHLPGRTDNEIKNFWNTNLRKKLLRSGIDPKTHQPITDLNHLLNLLPTSINPRENVLKFQADQITQLAKIQFLKNILEVLSTSSLPNTSANFLGESFNLSQSSGLMNGIAPLLLQELSYQVSPNFGSIRPAPEGLNTIFMNSMESIPEMLVNQTNGIRNTQYSLPALVPASTETSTANQMDCIDSMHIPNITLESNSFETWGNLIDDDTIRFSQIPHVPSPPPDDSVQRELLRITEGLQMNKNTT</sequence>
<dbReference type="SMART" id="SM00717">
    <property type="entry name" value="SANT"/>
    <property type="match status" value="2"/>
</dbReference>
<keyword evidence="2" id="KW-0677">Repeat</keyword>
<comment type="caution">
    <text evidence="8">The sequence shown here is derived from an EMBL/GenBank/DDBJ whole genome shotgun (WGS) entry which is preliminary data.</text>
</comment>
<feature type="domain" description="HTH myb-type" evidence="7">
    <location>
        <begin position="10"/>
        <end position="66"/>
    </location>
</feature>
<dbReference type="InterPro" id="IPR017930">
    <property type="entry name" value="Myb_dom"/>
</dbReference>
<keyword evidence="4" id="KW-0539">Nucleus</keyword>
<dbReference type="SUPFAM" id="SSF46689">
    <property type="entry name" value="Homeodomain-like"/>
    <property type="match status" value="1"/>
</dbReference>
<evidence type="ECO:0000313" key="8">
    <source>
        <dbReference type="EMBL" id="KAL2545406.1"/>
    </source>
</evidence>
<comment type="subcellular location">
    <subcellularLocation>
        <location evidence="1">Nucleus</location>
    </subcellularLocation>
</comment>
<dbReference type="InterPro" id="IPR009057">
    <property type="entry name" value="Homeodomain-like_sf"/>
</dbReference>
<keyword evidence="9" id="KW-1185">Reference proteome</keyword>
<dbReference type="PANTHER" id="PTHR47994">
    <property type="entry name" value="F14D16.11-RELATED"/>
    <property type="match status" value="1"/>
</dbReference>
<dbReference type="PROSITE" id="PS50090">
    <property type="entry name" value="MYB_LIKE"/>
    <property type="match status" value="2"/>
</dbReference>
<dbReference type="PROSITE" id="PS51294">
    <property type="entry name" value="HTH_MYB"/>
    <property type="match status" value="2"/>
</dbReference>
<evidence type="ECO:0000259" key="6">
    <source>
        <dbReference type="PROSITE" id="PS50090"/>
    </source>
</evidence>
<name>A0ABD1W7B2_9LAMI</name>
<dbReference type="FunFam" id="1.10.10.60:FF:000001">
    <property type="entry name" value="MYB-related transcription factor"/>
    <property type="match status" value="1"/>
</dbReference>
<evidence type="ECO:0000313" key="9">
    <source>
        <dbReference type="Proteomes" id="UP001604277"/>
    </source>
</evidence>
<dbReference type="EMBL" id="JBFOLJ010000004">
    <property type="protein sequence ID" value="KAL2545406.1"/>
    <property type="molecule type" value="Genomic_DNA"/>
</dbReference>
<dbReference type="Proteomes" id="UP001604277">
    <property type="component" value="Unassembled WGS sequence"/>
</dbReference>
<protein>
    <submittedName>
        <fullName evidence="8">Myb domain protein 9</fullName>
    </submittedName>
</protein>
<reference evidence="9" key="1">
    <citation type="submission" date="2024-07" db="EMBL/GenBank/DDBJ databases">
        <title>Two chromosome-level genome assemblies of Korean endemic species Abeliophyllum distichum and Forsythia ovata (Oleaceae).</title>
        <authorList>
            <person name="Jang H."/>
        </authorList>
    </citation>
    <scope>NUCLEOTIDE SEQUENCE [LARGE SCALE GENOMIC DNA]</scope>
</reference>
<feature type="domain" description="HTH myb-type" evidence="7">
    <location>
        <begin position="67"/>
        <end position="128"/>
    </location>
</feature>
<dbReference type="AlphaFoldDB" id="A0ABD1W7B2"/>
<dbReference type="InterPro" id="IPR015495">
    <property type="entry name" value="Myb_TF_plants"/>
</dbReference>
<dbReference type="Gene3D" id="1.10.10.60">
    <property type="entry name" value="Homeodomain-like"/>
    <property type="match status" value="2"/>
</dbReference>
<feature type="domain" description="Myb-like" evidence="6">
    <location>
        <begin position="63"/>
        <end position="124"/>
    </location>
</feature>
<organism evidence="8 9">
    <name type="scientific">Forsythia ovata</name>
    <dbReference type="NCBI Taxonomy" id="205694"/>
    <lineage>
        <taxon>Eukaryota</taxon>
        <taxon>Viridiplantae</taxon>
        <taxon>Streptophyta</taxon>
        <taxon>Embryophyta</taxon>
        <taxon>Tracheophyta</taxon>
        <taxon>Spermatophyta</taxon>
        <taxon>Magnoliopsida</taxon>
        <taxon>eudicotyledons</taxon>
        <taxon>Gunneridae</taxon>
        <taxon>Pentapetalae</taxon>
        <taxon>asterids</taxon>
        <taxon>lamiids</taxon>
        <taxon>Lamiales</taxon>
        <taxon>Oleaceae</taxon>
        <taxon>Forsythieae</taxon>
        <taxon>Forsythia</taxon>
    </lineage>
</organism>
<proteinExistence type="predicted"/>
<evidence type="ECO:0000256" key="3">
    <source>
        <dbReference type="ARBA" id="ARBA00023125"/>
    </source>
</evidence>
<evidence type="ECO:0000256" key="4">
    <source>
        <dbReference type="ARBA" id="ARBA00023242"/>
    </source>
</evidence>
<dbReference type="InterPro" id="IPR001005">
    <property type="entry name" value="SANT/Myb"/>
</dbReference>
<gene>
    <name evidence="8" type="ORF">Fot_14639</name>
</gene>
<evidence type="ECO:0000256" key="5">
    <source>
        <dbReference type="ARBA" id="ARBA00057804"/>
    </source>
</evidence>
<dbReference type="PANTHER" id="PTHR47994:SF5">
    <property type="entry name" value="F14D16.11-RELATED"/>
    <property type="match status" value="1"/>
</dbReference>
<evidence type="ECO:0000256" key="1">
    <source>
        <dbReference type="ARBA" id="ARBA00004123"/>
    </source>
</evidence>
<evidence type="ECO:0000256" key="2">
    <source>
        <dbReference type="ARBA" id="ARBA00022737"/>
    </source>
</evidence>
<evidence type="ECO:0000259" key="7">
    <source>
        <dbReference type="PROSITE" id="PS51294"/>
    </source>
</evidence>
<keyword evidence="3" id="KW-0238">DNA-binding</keyword>
<accession>A0ABD1W7B2</accession>
<dbReference type="Pfam" id="PF00249">
    <property type="entry name" value="Myb_DNA-binding"/>
    <property type="match status" value="2"/>
</dbReference>
<comment type="function">
    <text evidence="5">Transcription factor.</text>
</comment>
<dbReference type="GO" id="GO:0003677">
    <property type="term" value="F:DNA binding"/>
    <property type="evidence" value="ECO:0007669"/>
    <property type="project" value="UniProtKB-KW"/>
</dbReference>
<feature type="domain" description="Myb-like" evidence="6">
    <location>
        <begin position="10"/>
        <end position="62"/>
    </location>
</feature>
<dbReference type="GO" id="GO:0005634">
    <property type="term" value="C:nucleus"/>
    <property type="evidence" value="ECO:0007669"/>
    <property type="project" value="UniProtKB-SubCell"/>
</dbReference>
<dbReference type="CDD" id="cd00167">
    <property type="entry name" value="SANT"/>
    <property type="match status" value="2"/>
</dbReference>